<comment type="caution">
    <text evidence="3">The sequence shown here is derived from an EMBL/GenBank/DDBJ whole genome shotgun (WGS) entry which is preliminary data.</text>
</comment>
<dbReference type="Proteomes" id="UP000244905">
    <property type="component" value="Unassembled WGS sequence"/>
</dbReference>
<dbReference type="InterPro" id="IPR001509">
    <property type="entry name" value="Epimerase_deHydtase"/>
</dbReference>
<accession>A0A2V1IJ25</accession>
<name>A0A2V1IJ25_9BACT</name>
<dbReference type="PANTHER" id="PTHR43000">
    <property type="entry name" value="DTDP-D-GLUCOSE 4,6-DEHYDRATASE-RELATED"/>
    <property type="match status" value="1"/>
</dbReference>
<dbReference type="InterPro" id="IPR036291">
    <property type="entry name" value="NAD(P)-bd_dom_sf"/>
</dbReference>
<dbReference type="EMBL" id="PUEC01000035">
    <property type="protein sequence ID" value="PWB00644.1"/>
    <property type="molecule type" value="Genomic_DNA"/>
</dbReference>
<dbReference type="RefSeq" id="WP_107033207.1">
    <property type="nucleotide sequence ID" value="NZ_CAOLBL010000011.1"/>
</dbReference>
<proteinExistence type="inferred from homology"/>
<dbReference type="SUPFAM" id="SSF51735">
    <property type="entry name" value="NAD(P)-binding Rossmann-fold domains"/>
    <property type="match status" value="1"/>
</dbReference>
<evidence type="ECO:0000313" key="4">
    <source>
        <dbReference type="Proteomes" id="UP000244905"/>
    </source>
</evidence>
<reference evidence="4" key="1">
    <citation type="submission" date="2018-02" db="EMBL/GenBank/DDBJ databases">
        <authorList>
            <person name="Clavel T."/>
            <person name="Strowig T."/>
        </authorList>
    </citation>
    <scope>NUCLEOTIDE SEQUENCE [LARGE SCALE GENOMIC DNA]</scope>
    <source>
        <strain evidence="4">DSM 103720</strain>
    </source>
</reference>
<evidence type="ECO:0000313" key="3">
    <source>
        <dbReference type="EMBL" id="PWB00644.1"/>
    </source>
</evidence>
<gene>
    <name evidence="3" type="ORF">C5O23_12210</name>
</gene>
<dbReference type="Pfam" id="PF01370">
    <property type="entry name" value="Epimerase"/>
    <property type="match status" value="1"/>
</dbReference>
<sequence length="339" mass="38879">MKVLIVGAGGFIGGFIAREALSRGYETWCGVRESTSRRYLTDPALKFITLDYDDPQKLTDQLKDGQWDYVVYNLGATKCVNFSDFNQINYVYLRNFCEAMINNNQHPAKFLYMSSLSAIGPGDEKTYSPLTNSMIPQPNTRYGLSKIKAETLLQTLPAEFPWIILRPTGVYGPHEQDYLMMIKSIDAHFDFGVGFRRQMLTFIYVEDLARAVFDALENAPVHRKYIISEPRAYSQKEFRRIVARELGRRLVVPVRLPLWALKIACAVSEKYGAAKMQAVTLNSDKYNIMAQRNWACDISDAQRDFGFSPQIDLEEGVRRTVRAYLTEKEAQKQRKKKVD</sequence>
<feature type="domain" description="NAD-dependent epimerase/dehydratase" evidence="2">
    <location>
        <begin position="3"/>
        <end position="225"/>
    </location>
</feature>
<comment type="similarity">
    <text evidence="1">Belongs to the NAD(P)-dependent epimerase/dehydratase family.</text>
</comment>
<protein>
    <submittedName>
        <fullName evidence="3">NAD(P)-dependent oxidoreductase</fullName>
    </submittedName>
</protein>
<organism evidence="3 4">
    <name type="scientific">Duncaniella muris</name>
    <dbReference type="NCBI Taxonomy" id="2094150"/>
    <lineage>
        <taxon>Bacteria</taxon>
        <taxon>Pseudomonadati</taxon>
        <taxon>Bacteroidota</taxon>
        <taxon>Bacteroidia</taxon>
        <taxon>Bacteroidales</taxon>
        <taxon>Muribaculaceae</taxon>
        <taxon>Duncaniella</taxon>
    </lineage>
</organism>
<dbReference type="Gene3D" id="3.40.50.720">
    <property type="entry name" value="NAD(P)-binding Rossmann-like Domain"/>
    <property type="match status" value="1"/>
</dbReference>
<evidence type="ECO:0000259" key="2">
    <source>
        <dbReference type="Pfam" id="PF01370"/>
    </source>
</evidence>
<keyword evidence="4" id="KW-1185">Reference proteome</keyword>
<evidence type="ECO:0000256" key="1">
    <source>
        <dbReference type="ARBA" id="ARBA00007637"/>
    </source>
</evidence>
<dbReference type="AlphaFoldDB" id="A0A2V1IJ25"/>
<dbReference type="GeneID" id="82527093"/>